<feature type="DNA-binding region" description="OmpR/PhoB-type" evidence="5">
    <location>
        <begin position="1"/>
        <end position="106"/>
    </location>
</feature>
<evidence type="ECO:0000256" key="3">
    <source>
        <dbReference type="ARBA" id="ARBA00023125"/>
    </source>
</evidence>
<dbReference type="Gene3D" id="1.25.40.10">
    <property type="entry name" value="Tetratricopeptide repeat domain"/>
    <property type="match status" value="1"/>
</dbReference>
<dbReference type="CDD" id="cd15831">
    <property type="entry name" value="BTAD"/>
    <property type="match status" value="1"/>
</dbReference>
<dbReference type="InterPro" id="IPR011990">
    <property type="entry name" value="TPR-like_helical_dom_sf"/>
</dbReference>
<dbReference type="PANTHER" id="PTHR35807:SF1">
    <property type="entry name" value="TRANSCRIPTIONAL REGULATOR REDD"/>
    <property type="match status" value="1"/>
</dbReference>
<dbReference type="PANTHER" id="PTHR35807">
    <property type="entry name" value="TRANSCRIPTIONAL REGULATOR REDD-RELATED"/>
    <property type="match status" value="1"/>
</dbReference>
<evidence type="ECO:0000313" key="9">
    <source>
        <dbReference type="EMBL" id="GID55700.1"/>
    </source>
</evidence>
<dbReference type="InterPro" id="IPR016032">
    <property type="entry name" value="Sig_transdc_resp-reg_C-effctor"/>
</dbReference>
<keyword evidence="2" id="KW-0805">Transcription regulation</keyword>
<dbReference type="Pfam" id="PF03704">
    <property type="entry name" value="BTAD"/>
    <property type="match status" value="1"/>
</dbReference>
<comment type="similarity">
    <text evidence="1">Belongs to the AfsR/DnrI/RedD regulatory family.</text>
</comment>
<keyword evidence="7" id="KW-0812">Transmembrane</keyword>
<keyword evidence="10" id="KW-1185">Reference proteome</keyword>
<evidence type="ECO:0000259" key="8">
    <source>
        <dbReference type="PROSITE" id="PS51755"/>
    </source>
</evidence>
<dbReference type="SMART" id="SM01043">
    <property type="entry name" value="BTAD"/>
    <property type="match status" value="1"/>
</dbReference>
<proteinExistence type="inferred from homology"/>
<feature type="domain" description="OmpR/PhoB-type" evidence="8">
    <location>
        <begin position="1"/>
        <end position="106"/>
    </location>
</feature>
<dbReference type="SUPFAM" id="SSF81585">
    <property type="entry name" value="PsbU/PolX domain-like"/>
    <property type="match status" value="1"/>
</dbReference>
<dbReference type="EMBL" id="BOMG01000052">
    <property type="protein sequence ID" value="GID55700.1"/>
    <property type="molecule type" value="Genomic_DNA"/>
</dbReference>
<reference evidence="9 10" key="1">
    <citation type="submission" date="2021-01" db="EMBL/GenBank/DDBJ databases">
        <title>Whole genome shotgun sequence of Actinoplanes couchii NBRC 106145.</title>
        <authorList>
            <person name="Komaki H."/>
            <person name="Tamura T."/>
        </authorList>
    </citation>
    <scope>NUCLEOTIDE SEQUENCE [LARGE SCALE GENOMIC DNA]</scope>
    <source>
        <strain evidence="9 10">NBRC 106145</strain>
    </source>
</reference>
<evidence type="ECO:0000256" key="7">
    <source>
        <dbReference type="SAM" id="Phobius"/>
    </source>
</evidence>
<name>A0ABQ3XB54_9ACTN</name>
<evidence type="ECO:0000256" key="6">
    <source>
        <dbReference type="SAM" id="MobiDB-lite"/>
    </source>
</evidence>
<evidence type="ECO:0000256" key="2">
    <source>
        <dbReference type="ARBA" id="ARBA00023015"/>
    </source>
</evidence>
<evidence type="ECO:0000256" key="5">
    <source>
        <dbReference type="PROSITE-ProRule" id="PRU01091"/>
    </source>
</evidence>
<dbReference type="InterPro" id="IPR036388">
    <property type="entry name" value="WH-like_DNA-bd_sf"/>
</dbReference>
<protein>
    <recommendedName>
        <fullName evidence="8">OmpR/PhoB-type domain-containing protein</fullName>
    </recommendedName>
</protein>
<evidence type="ECO:0000256" key="4">
    <source>
        <dbReference type="ARBA" id="ARBA00023163"/>
    </source>
</evidence>
<dbReference type="SUPFAM" id="SSF48452">
    <property type="entry name" value="TPR-like"/>
    <property type="match status" value="1"/>
</dbReference>
<dbReference type="InterPro" id="IPR005158">
    <property type="entry name" value="BTAD"/>
</dbReference>
<keyword evidence="7" id="KW-1133">Transmembrane helix</keyword>
<feature type="transmembrane region" description="Helical" evidence="7">
    <location>
        <begin position="375"/>
        <end position="396"/>
    </location>
</feature>
<keyword evidence="4" id="KW-0804">Transcription</keyword>
<dbReference type="InterPro" id="IPR001867">
    <property type="entry name" value="OmpR/PhoB-type_DNA-bd"/>
</dbReference>
<organism evidence="9 10">
    <name type="scientific">Actinoplanes couchii</name>
    <dbReference type="NCBI Taxonomy" id="403638"/>
    <lineage>
        <taxon>Bacteria</taxon>
        <taxon>Bacillati</taxon>
        <taxon>Actinomycetota</taxon>
        <taxon>Actinomycetes</taxon>
        <taxon>Micromonosporales</taxon>
        <taxon>Micromonosporaceae</taxon>
        <taxon>Actinoplanes</taxon>
    </lineage>
</organism>
<sequence>MGVYGVTDPARFELLGAVRAFRNGHQLDLGPAKQRAVLAVLLLNLGRPVPTHRIVDAVWGDDPPENGPNVVQKYVAGLRRVLDPDRTPRTPGELLALTDGGYVLSTGALDTEEFRNGLARADAERRAGHLEEAARVARTALDLWRGEALGGLTGPIFEAARTRLHEERAGAWELWAEIELSRGGFAGLVTELSRLVEEFPLREGLRAQLMIALYRSGRQAEALATFRDAREYFLDELGAEPGERLQETHRRILRNEPPAAPAPEPAPVARPVSPPPVPERPWSPAPALPSWGHGVPLGPRRAENVWAETILAALVPLMTCSLGSWGYFVYATVQRRTARELITAIGYLFAVLAVVALWLVDPSAPNADIISDAEAFGIILAFLVTVLASVHGAVLAHHPGDSAHARRQRRMARQYTAFNPAAARHHAIGRPDLARGYDDGGLIDLNHAPEQVIAGLPGINPIEAHRIAVDRYENGPYQNPDDLVRRGLVTPRAVRRLESWLICVPPALS</sequence>
<feature type="region of interest" description="Disordered" evidence="6">
    <location>
        <begin position="256"/>
        <end position="285"/>
    </location>
</feature>
<feature type="transmembrane region" description="Helical" evidence="7">
    <location>
        <begin position="310"/>
        <end position="329"/>
    </location>
</feature>
<keyword evidence="7" id="KW-0472">Membrane</keyword>
<dbReference type="Proteomes" id="UP000612282">
    <property type="component" value="Unassembled WGS sequence"/>
</dbReference>
<dbReference type="Pfam" id="PF00486">
    <property type="entry name" value="Trans_reg_C"/>
    <property type="match status" value="1"/>
</dbReference>
<dbReference type="PROSITE" id="PS51755">
    <property type="entry name" value="OMPR_PHOB"/>
    <property type="match status" value="1"/>
</dbReference>
<dbReference type="SMART" id="SM00862">
    <property type="entry name" value="Trans_reg_C"/>
    <property type="match status" value="1"/>
</dbReference>
<feature type="compositionally biased region" description="Pro residues" evidence="6">
    <location>
        <begin position="258"/>
        <end position="285"/>
    </location>
</feature>
<dbReference type="Gene3D" id="1.10.10.10">
    <property type="entry name" value="Winged helix-like DNA-binding domain superfamily/Winged helix DNA-binding domain"/>
    <property type="match status" value="1"/>
</dbReference>
<dbReference type="InterPro" id="IPR051677">
    <property type="entry name" value="AfsR-DnrI-RedD_regulator"/>
</dbReference>
<evidence type="ECO:0000313" key="10">
    <source>
        <dbReference type="Proteomes" id="UP000612282"/>
    </source>
</evidence>
<dbReference type="Gene3D" id="1.10.150.320">
    <property type="entry name" value="Photosystem II 12 kDa extrinsic protein"/>
    <property type="match status" value="1"/>
</dbReference>
<evidence type="ECO:0000256" key="1">
    <source>
        <dbReference type="ARBA" id="ARBA00005820"/>
    </source>
</evidence>
<accession>A0ABQ3XB54</accession>
<feature type="transmembrane region" description="Helical" evidence="7">
    <location>
        <begin position="341"/>
        <end position="360"/>
    </location>
</feature>
<dbReference type="Pfam" id="PF12836">
    <property type="entry name" value="HHH_3"/>
    <property type="match status" value="1"/>
</dbReference>
<dbReference type="SUPFAM" id="SSF46894">
    <property type="entry name" value="C-terminal effector domain of the bipartite response regulators"/>
    <property type="match status" value="1"/>
</dbReference>
<gene>
    <name evidence="9" type="ORF">Aco03nite_041040</name>
</gene>
<keyword evidence="3 5" id="KW-0238">DNA-binding</keyword>
<comment type="caution">
    <text evidence="9">The sequence shown here is derived from an EMBL/GenBank/DDBJ whole genome shotgun (WGS) entry which is preliminary data.</text>
</comment>